<dbReference type="InterPro" id="IPR005467">
    <property type="entry name" value="His_kinase_dom"/>
</dbReference>
<dbReference type="InterPro" id="IPR036890">
    <property type="entry name" value="HATPase_C_sf"/>
</dbReference>
<keyword evidence="9" id="KW-0175">Coiled coil</keyword>
<dbReference type="PANTHER" id="PTHR43065:SF46">
    <property type="entry name" value="C4-DICARBOXYLATE TRANSPORT SENSOR PROTEIN DCTB"/>
    <property type="match status" value="1"/>
</dbReference>
<accession>A0A1G2MYT3</accession>
<keyword evidence="5" id="KW-0547">Nucleotide-binding</keyword>
<dbReference type="Gene3D" id="3.30.565.10">
    <property type="entry name" value="Histidine kinase-like ATPase, C-terminal domain"/>
    <property type="match status" value="1"/>
</dbReference>
<dbReference type="InterPro" id="IPR036097">
    <property type="entry name" value="HisK_dim/P_sf"/>
</dbReference>
<evidence type="ECO:0000313" key="12">
    <source>
        <dbReference type="EMBL" id="OHA29095.1"/>
    </source>
</evidence>
<evidence type="ECO:0000256" key="9">
    <source>
        <dbReference type="SAM" id="Coils"/>
    </source>
</evidence>
<reference evidence="12 13" key="1">
    <citation type="journal article" date="2016" name="Nat. Commun.">
        <title>Thousands of microbial genomes shed light on interconnected biogeochemical processes in an aquifer system.</title>
        <authorList>
            <person name="Anantharaman K."/>
            <person name="Brown C.T."/>
            <person name="Hug L.A."/>
            <person name="Sharon I."/>
            <person name="Castelle C.J."/>
            <person name="Probst A.J."/>
            <person name="Thomas B.C."/>
            <person name="Singh A."/>
            <person name="Wilkins M.J."/>
            <person name="Karaoz U."/>
            <person name="Brodie E.L."/>
            <person name="Williams K.H."/>
            <person name="Hubbard S.S."/>
            <person name="Banfield J.F."/>
        </authorList>
    </citation>
    <scope>NUCLEOTIDE SEQUENCE [LARGE SCALE GENOMIC DNA]</scope>
</reference>
<dbReference type="GO" id="GO:0000155">
    <property type="term" value="F:phosphorelay sensor kinase activity"/>
    <property type="evidence" value="ECO:0007669"/>
    <property type="project" value="InterPro"/>
</dbReference>
<dbReference type="PANTHER" id="PTHR43065">
    <property type="entry name" value="SENSOR HISTIDINE KINASE"/>
    <property type="match status" value="1"/>
</dbReference>
<keyword evidence="10" id="KW-0812">Transmembrane</keyword>
<name>A0A1G2MYT3_9BACT</name>
<evidence type="ECO:0000256" key="6">
    <source>
        <dbReference type="ARBA" id="ARBA00022777"/>
    </source>
</evidence>
<dbReference type="InterPro" id="IPR004358">
    <property type="entry name" value="Sig_transdc_His_kin-like_C"/>
</dbReference>
<keyword evidence="4" id="KW-0808">Transferase</keyword>
<comment type="catalytic activity">
    <reaction evidence="1">
        <text>ATP + protein L-histidine = ADP + protein N-phospho-L-histidine.</text>
        <dbReference type="EC" id="2.7.13.3"/>
    </reaction>
</comment>
<evidence type="ECO:0000256" key="1">
    <source>
        <dbReference type="ARBA" id="ARBA00000085"/>
    </source>
</evidence>
<organism evidence="12 13">
    <name type="scientific">Candidatus Taylorbacteria bacterium RIFCSPHIGHO2_12_FULL_45_16</name>
    <dbReference type="NCBI Taxonomy" id="1802315"/>
    <lineage>
        <taxon>Bacteria</taxon>
        <taxon>Candidatus Tayloriibacteriota</taxon>
    </lineage>
</organism>
<evidence type="ECO:0000256" key="4">
    <source>
        <dbReference type="ARBA" id="ARBA00022679"/>
    </source>
</evidence>
<sequence>MTPLASKQVYVEGMSAAGILSIQAVDIVMYGLIIVLIMVIIWLSNRHIKTSRDYLNTSEKRLESERDSLERRIAERTAAFVHAEEQRLIELQKNAEFGKLSQGLFHDLISPLSAVSLYAQQLETNPGYSEKTKEMIRTVIDSSKRMNSFMESVRRSLGVDSVSQEKIKDTNVVVTADLRREIEIIQDILGYKARMVGVGIEVHQKEKILLPIHPVRLHQLILNLVSNAIDACVRDLASLEKTEHLVTISAIRKEIDGKSLIELSVSDTGCGISSANQARMFKEKFTTKSGGSGIGLMAVKTIVEKDLNGTIQITSEKGKGAKFVISIAASK</sequence>
<dbReference type="PRINTS" id="PR00344">
    <property type="entry name" value="BCTRLSENSOR"/>
</dbReference>
<dbReference type="Proteomes" id="UP000178089">
    <property type="component" value="Unassembled WGS sequence"/>
</dbReference>
<dbReference type="STRING" id="1802315.A3F51_00525"/>
<keyword evidence="7" id="KW-0067">ATP-binding</keyword>
<protein>
    <recommendedName>
        <fullName evidence="2">histidine kinase</fullName>
        <ecNumber evidence="2">2.7.13.3</ecNumber>
    </recommendedName>
</protein>
<evidence type="ECO:0000256" key="8">
    <source>
        <dbReference type="ARBA" id="ARBA00023012"/>
    </source>
</evidence>
<feature type="domain" description="Histidine kinase" evidence="11">
    <location>
        <begin position="103"/>
        <end position="331"/>
    </location>
</feature>
<feature type="transmembrane region" description="Helical" evidence="10">
    <location>
        <begin position="20"/>
        <end position="43"/>
    </location>
</feature>
<evidence type="ECO:0000256" key="3">
    <source>
        <dbReference type="ARBA" id="ARBA00022553"/>
    </source>
</evidence>
<dbReference type="Pfam" id="PF02518">
    <property type="entry name" value="HATPase_c"/>
    <property type="match status" value="1"/>
</dbReference>
<evidence type="ECO:0000256" key="10">
    <source>
        <dbReference type="SAM" id="Phobius"/>
    </source>
</evidence>
<gene>
    <name evidence="12" type="ORF">A3F51_00525</name>
</gene>
<evidence type="ECO:0000313" key="13">
    <source>
        <dbReference type="Proteomes" id="UP000178089"/>
    </source>
</evidence>
<proteinExistence type="predicted"/>
<dbReference type="SUPFAM" id="SSF55874">
    <property type="entry name" value="ATPase domain of HSP90 chaperone/DNA topoisomerase II/histidine kinase"/>
    <property type="match status" value="1"/>
</dbReference>
<dbReference type="EC" id="2.7.13.3" evidence="2"/>
<dbReference type="Gene3D" id="1.10.287.130">
    <property type="match status" value="1"/>
</dbReference>
<dbReference type="InterPro" id="IPR003661">
    <property type="entry name" value="HisK_dim/P_dom"/>
</dbReference>
<dbReference type="AlphaFoldDB" id="A0A1G2MYT3"/>
<dbReference type="PROSITE" id="PS50109">
    <property type="entry name" value="HIS_KIN"/>
    <property type="match status" value="1"/>
</dbReference>
<evidence type="ECO:0000256" key="5">
    <source>
        <dbReference type="ARBA" id="ARBA00022741"/>
    </source>
</evidence>
<comment type="caution">
    <text evidence="12">The sequence shown here is derived from an EMBL/GenBank/DDBJ whole genome shotgun (WGS) entry which is preliminary data.</text>
</comment>
<dbReference type="CDD" id="cd00082">
    <property type="entry name" value="HisKA"/>
    <property type="match status" value="1"/>
</dbReference>
<keyword evidence="6" id="KW-0418">Kinase</keyword>
<dbReference type="InterPro" id="IPR003594">
    <property type="entry name" value="HATPase_dom"/>
</dbReference>
<feature type="coiled-coil region" evidence="9">
    <location>
        <begin position="52"/>
        <end position="79"/>
    </location>
</feature>
<keyword evidence="10" id="KW-1133">Transmembrane helix</keyword>
<dbReference type="SMART" id="SM00387">
    <property type="entry name" value="HATPase_c"/>
    <property type="match status" value="1"/>
</dbReference>
<keyword evidence="10" id="KW-0472">Membrane</keyword>
<dbReference type="GO" id="GO:0005524">
    <property type="term" value="F:ATP binding"/>
    <property type="evidence" value="ECO:0007669"/>
    <property type="project" value="UniProtKB-KW"/>
</dbReference>
<evidence type="ECO:0000259" key="11">
    <source>
        <dbReference type="PROSITE" id="PS50109"/>
    </source>
</evidence>
<evidence type="ECO:0000256" key="2">
    <source>
        <dbReference type="ARBA" id="ARBA00012438"/>
    </source>
</evidence>
<keyword evidence="8" id="KW-0902">Two-component regulatory system</keyword>
<dbReference type="SUPFAM" id="SSF47384">
    <property type="entry name" value="Homodimeric domain of signal transducing histidine kinase"/>
    <property type="match status" value="1"/>
</dbReference>
<dbReference type="EMBL" id="MHRT01000005">
    <property type="protein sequence ID" value="OHA29095.1"/>
    <property type="molecule type" value="Genomic_DNA"/>
</dbReference>
<evidence type="ECO:0000256" key="7">
    <source>
        <dbReference type="ARBA" id="ARBA00022840"/>
    </source>
</evidence>
<keyword evidence="3" id="KW-0597">Phosphoprotein</keyword>